<keyword evidence="6 10" id="KW-0812">Transmembrane</keyword>
<proteinExistence type="predicted"/>
<feature type="transmembrane region" description="Helical" evidence="10">
    <location>
        <begin position="159"/>
        <end position="182"/>
    </location>
</feature>
<dbReference type="InterPro" id="IPR036097">
    <property type="entry name" value="HisK_dim/P_sf"/>
</dbReference>
<feature type="domain" description="Histidine kinase" evidence="11">
    <location>
        <begin position="249"/>
        <end position="459"/>
    </location>
</feature>
<evidence type="ECO:0000256" key="9">
    <source>
        <dbReference type="ARBA" id="ARBA00023136"/>
    </source>
</evidence>
<dbReference type="InterPro" id="IPR003661">
    <property type="entry name" value="HisK_dim/P_dom"/>
</dbReference>
<accession>A0A7C9INM2</accession>
<dbReference type="Gene3D" id="3.30.565.10">
    <property type="entry name" value="Histidine kinase-like ATPase, C-terminal domain"/>
    <property type="match status" value="1"/>
</dbReference>
<keyword evidence="7 12" id="KW-0418">Kinase</keyword>
<dbReference type="PANTHER" id="PTHR45436:SF5">
    <property type="entry name" value="SENSOR HISTIDINE KINASE TRCS"/>
    <property type="match status" value="1"/>
</dbReference>
<keyword evidence="13" id="KW-1185">Reference proteome</keyword>
<evidence type="ECO:0000313" key="13">
    <source>
        <dbReference type="Proteomes" id="UP000480350"/>
    </source>
</evidence>
<organism evidence="12 13">
    <name type="scientific">Kangsaoukella pontilimi</name>
    <dbReference type="NCBI Taxonomy" id="2691042"/>
    <lineage>
        <taxon>Bacteria</taxon>
        <taxon>Pseudomonadati</taxon>
        <taxon>Pseudomonadota</taxon>
        <taxon>Alphaproteobacteria</taxon>
        <taxon>Rhodobacterales</taxon>
        <taxon>Paracoccaceae</taxon>
        <taxon>Kangsaoukella</taxon>
    </lineage>
</organism>
<dbReference type="InterPro" id="IPR005467">
    <property type="entry name" value="His_kinase_dom"/>
</dbReference>
<dbReference type="PROSITE" id="PS50109">
    <property type="entry name" value="HIS_KIN"/>
    <property type="match status" value="1"/>
</dbReference>
<evidence type="ECO:0000256" key="5">
    <source>
        <dbReference type="ARBA" id="ARBA00022679"/>
    </source>
</evidence>
<dbReference type="Pfam" id="PF02518">
    <property type="entry name" value="HATPase_c"/>
    <property type="match status" value="1"/>
</dbReference>
<dbReference type="RefSeq" id="WP_160762234.1">
    <property type="nucleotide sequence ID" value="NZ_WUPT01000001.1"/>
</dbReference>
<name>A0A7C9INM2_9RHOB</name>
<feature type="transmembrane region" description="Helical" evidence="10">
    <location>
        <begin position="6"/>
        <end position="31"/>
    </location>
</feature>
<comment type="catalytic activity">
    <reaction evidence="1">
        <text>ATP + protein L-histidine = ADP + protein N-phospho-L-histidine.</text>
        <dbReference type="EC" id="2.7.13.3"/>
    </reaction>
</comment>
<evidence type="ECO:0000256" key="6">
    <source>
        <dbReference type="ARBA" id="ARBA00022692"/>
    </source>
</evidence>
<dbReference type="CDD" id="cd00075">
    <property type="entry name" value="HATPase"/>
    <property type="match status" value="1"/>
</dbReference>
<dbReference type="Proteomes" id="UP000480350">
    <property type="component" value="Unassembled WGS sequence"/>
</dbReference>
<comment type="subcellular location">
    <subcellularLocation>
        <location evidence="2">Membrane</location>
    </subcellularLocation>
</comment>
<evidence type="ECO:0000259" key="11">
    <source>
        <dbReference type="PROSITE" id="PS50109"/>
    </source>
</evidence>
<dbReference type="PRINTS" id="PR00344">
    <property type="entry name" value="BCTRLSENSOR"/>
</dbReference>
<evidence type="ECO:0000256" key="3">
    <source>
        <dbReference type="ARBA" id="ARBA00012438"/>
    </source>
</evidence>
<keyword evidence="5" id="KW-0808">Transferase</keyword>
<comment type="caution">
    <text evidence="12">The sequence shown here is derived from an EMBL/GenBank/DDBJ whole genome shotgun (WGS) entry which is preliminary data.</text>
</comment>
<evidence type="ECO:0000313" key="12">
    <source>
        <dbReference type="EMBL" id="MXQ06283.1"/>
    </source>
</evidence>
<dbReference type="PANTHER" id="PTHR45436">
    <property type="entry name" value="SENSOR HISTIDINE KINASE YKOH"/>
    <property type="match status" value="1"/>
</dbReference>
<dbReference type="AlphaFoldDB" id="A0A7C9INM2"/>
<keyword evidence="8 10" id="KW-1133">Transmembrane helix</keyword>
<evidence type="ECO:0000256" key="2">
    <source>
        <dbReference type="ARBA" id="ARBA00004370"/>
    </source>
</evidence>
<sequence>MFPNSLSGRFLALTIIFVMLAEVFIFVPSIARYRQDYLMNRLERGQIASLALLANDMIDPELELELLRNAGVFNVVLRRDEIRELMLASPMPSPVAATFDMREPPATTLIADAFGRLFDPTDEVIRVIGNPTKDAGLLIEITMATAELRASMIDYGLRILLLSAVISIFTATLLFFAVRALLVKPIKGVVSAMKSYAAAPDDARRIIQPGASVRELAEAEHALRAMQTDLTSMLRQKDRLAALGGAVAKVSHDLRNILTTAQLFADRIEASEDPVVSRMAPKLMNSISRAVNLCESTLAFGKAEEPPPKLDLVSLARIVHDVIEGERLAIADGGVQLRDDVPPGLMVRADPEQLYRILSNLVRNARQALDAAKKDGEIEVAAAEDAEAWRVTIRDTGPGLPPKAQEYLFQPFQGGARKGGAGLGLAISAELARGHGGVLELTSTGPEGTCFTLSLPKTVVTAGRAAE</sequence>
<dbReference type="InterPro" id="IPR036890">
    <property type="entry name" value="HATPase_C_sf"/>
</dbReference>
<dbReference type="GO" id="GO:0005886">
    <property type="term" value="C:plasma membrane"/>
    <property type="evidence" value="ECO:0007669"/>
    <property type="project" value="TreeGrafter"/>
</dbReference>
<dbReference type="EC" id="2.7.13.3" evidence="3"/>
<keyword evidence="4" id="KW-0597">Phosphoprotein</keyword>
<dbReference type="SMART" id="SM00388">
    <property type="entry name" value="HisKA"/>
    <property type="match status" value="1"/>
</dbReference>
<dbReference type="GO" id="GO:0000155">
    <property type="term" value="F:phosphorelay sensor kinase activity"/>
    <property type="evidence" value="ECO:0007669"/>
    <property type="project" value="InterPro"/>
</dbReference>
<evidence type="ECO:0000256" key="4">
    <source>
        <dbReference type="ARBA" id="ARBA00022553"/>
    </source>
</evidence>
<evidence type="ECO:0000256" key="8">
    <source>
        <dbReference type="ARBA" id="ARBA00022989"/>
    </source>
</evidence>
<dbReference type="InterPro" id="IPR004358">
    <property type="entry name" value="Sig_transdc_His_kin-like_C"/>
</dbReference>
<evidence type="ECO:0000256" key="7">
    <source>
        <dbReference type="ARBA" id="ARBA00022777"/>
    </source>
</evidence>
<reference evidence="12 13" key="1">
    <citation type="submission" date="2019-12" db="EMBL/GenBank/DDBJ databases">
        <authorList>
            <person name="Lee S.D."/>
        </authorList>
    </citation>
    <scope>NUCLEOTIDE SEQUENCE [LARGE SCALE GENOMIC DNA]</scope>
    <source>
        <strain evidence="12 13">GH1-50</strain>
    </source>
</reference>
<evidence type="ECO:0000256" key="1">
    <source>
        <dbReference type="ARBA" id="ARBA00000085"/>
    </source>
</evidence>
<gene>
    <name evidence="12" type="ORF">GQ651_00340</name>
</gene>
<dbReference type="SUPFAM" id="SSF55874">
    <property type="entry name" value="ATPase domain of HSP90 chaperone/DNA topoisomerase II/histidine kinase"/>
    <property type="match status" value="1"/>
</dbReference>
<dbReference type="InterPro" id="IPR003594">
    <property type="entry name" value="HATPase_dom"/>
</dbReference>
<dbReference type="SUPFAM" id="SSF47384">
    <property type="entry name" value="Homodimeric domain of signal transducing histidine kinase"/>
    <property type="match status" value="1"/>
</dbReference>
<protein>
    <recommendedName>
        <fullName evidence="3">histidine kinase</fullName>
        <ecNumber evidence="3">2.7.13.3</ecNumber>
    </recommendedName>
</protein>
<dbReference type="Gene3D" id="1.10.287.130">
    <property type="match status" value="1"/>
</dbReference>
<evidence type="ECO:0000256" key="10">
    <source>
        <dbReference type="SAM" id="Phobius"/>
    </source>
</evidence>
<dbReference type="EMBL" id="WUPT01000001">
    <property type="protein sequence ID" value="MXQ06283.1"/>
    <property type="molecule type" value="Genomic_DNA"/>
</dbReference>
<dbReference type="InterPro" id="IPR050428">
    <property type="entry name" value="TCS_sensor_his_kinase"/>
</dbReference>
<dbReference type="SMART" id="SM00387">
    <property type="entry name" value="HATPase_c"/>
    <property type="match status" value="1"/>
</dbReference>
<keyword evidence="9 10" id="KW-0472">Membrane</keyword>
<dbReference type="Pfam" id="PF00512">
    <property type="entry name" value="HisKA"/>
    <property type="match status" value="1"/>
</dbReference>
<reference evidence="12 13" key="2">
    <citation type="submission" date="2020-03" db="EMBL/GenBank/DDBJ databases">
        <title>Kangsaoukella pontilimi gen. nov., sp. nov., a new member of the family Rhodobacteraceae isolated from a tidal mudflat.</title>
        <authorList>
            <person name="Kim I.S."/>
        </authorList>
    </citation>
    <scope>NUCLEOTIDE SEQUENCE [LARGE SCALE GENOMIC DNA]</scope>
    <source>
        <strain evidence="12 13">GH1-50</strain>
    </source>
</reference>